<name>A0ABM0MLK3_SACKO</name>
<evidence type="ECO:0000313" key="1">
    <source>
        <dbReference type="Proteomes" id="UP000694865"/>
    </source>
</evidence>
<protein>
    <submittedName>
        <fullName evidence="2">Uncharacterized protein LOC102808234</fullName>
    </submittedName>
</protein>
<proteinExistence type="predicted"/>
<reference evidence="2" key="1">
    <citation type="submission" date="2025-08" db="UniProtKB">
        <authorList>
            <consortium name="RefSeq"/>
        </authorList>
    </citation>
    <scope>IDENTIFICATION</scope>
    <source>
        <tissue evidence="2">Testes</tissue>
    </source>
</reference>
<keyword evidence="1" id="KW-1185">Reference proteome</keyword>
<dbReference type="PANTHER" id="PTHR34305">
    <property type="entry name" value="EXPRESSED PROTEIN"/>
    <property type="match status" value="1"/>
</dbReference>
<dbReference type="PANTHER" id="PTHR34305:SF1">
    <property type="entry name" value="SWIM-TYPE DOMAIN-CONTAINING PROTEIN"/>
    <property type="match status" value="1"/>
</dbReference>
<gene>
    <name evidence="2" type="primary">LOC102808234</name>
</gene>
<dbReference type="Proteomes" id="UP000694865">
    <property type="component" value="Unplaced"/>
</dbReference>
<organism evidence="1 2">
    <name type="scientific">Saccoglossus kowalevskii</name>
    <name type="common">Acorn worm</name>
    <dbReference type="NCBI Taxonomy" id="10224"/>
    <lineage>
        <taxon>Eukaryota</taxon>
        <taxon>Metazoa</taxon>
        <taxon>Hemichordata</taxon>
        <taxon>Enteropneusta</taxon>
        <taxon>Harrimaniidae</taxon>
        <taxon>Saccoglossus</taxon>
    </lineage>
</organism>
<evidence type="ECO:0000313" key="2">
    <source>
        <dbReference type="RefSeq" id="XP_006820894.1"/>
    </source>
</evidence>
<dbReference type="RefSeq" id="XP_006820894.1">
    <property type="nucleotide sequence ID" value="XM_006820831.1"/>
</dbReference>
<dbReference type="GeneID" id="102808234"/>
<accession>A0ABM0MLK3</accession>
<sequence>MYTCSCDNDRKLLIDALPPFVTATYKAPSVVIYDNACNLYTYFLNRDLCFIQKTRFYVDRLHWKNHTGCSRAYNLDEYSEWCHLNSQVVEQSNSRVKKLIIY</sequence>